<evidence type="ECO:0000256" key="2">
    <source>
        <dbReference type="SAM" id="MobiDB-lite"/>
    </source>
</evidence>
<proteinExistence type="predicted"/>
<dbReference type="PROSITE" id="PS51375">
    <property type="entry name" value="PPR"/>
    <property type="match status" value="1"/>
</dbReference>
<feature type="compositionally biased region" description="Basic and acidic residues" evidence="2">
    <location>
        <begin position="222"/>
        <end position="234"/>
    </location>
</feature>
<reference evidence="4" key="1">
    <citation type="submission" date="2025-08" db="UniProtKB">
        <authorList>
            <consortium name="RefSeq"/>
        </authorList>
    </citation>
    <scope>IDENTIFICATION</scope>
</reference>
<dbReference type="InterPro" id="IPR011990">
    <property type="entry name" value="TPR-like_helical_dom_sf"/>
</dbReference>
<gene>
    <name evidence="4" type="primary">LOC115227060</name>
</gene>
<dbReference type="PANTHER" id="PTHR24014:SF6">
    <property type="entry name" value="PENTATRICOPEPTIDE REPEAT-CONTAINING PROTEIN 1, MITOCHONDRIAL"/>
    <property type="match status" value="1"/>
</dbReference>
<evidence type="ECO:0000313" key="4">
    <source>
        <dbReference type="RefSeq" id="XP_029653855.1"/>
    </source>
</evidence>
<feature type="repeat" description="PPR" evidence="1">
    <location>
        <begin position="337"/>
        <end position="371"/>
    </location>
</feature>
<dbReference type="RefSeq" id="XP_029653855.1">
    <property type="nucleotide sequence ID" value="XM_029797995.2"/>
</dbReference>
<dbReference type="NCBIfam" id="TIGR00756">
    <property type="entry name" value="PPR"/>
    <property type="match status" value="1"/>
</dbReference>
<name>A0A6P7TVB6_9MOLL</name>
<organism evidence="3 4">
    <name type="scientific">Octopus sinensis</name>
    <name type="common">East Asian common octopus</name>
    <dbReference type="NCBI Taxonomy" id="2607531"/>
    <lineage>
        <taxon>Eukaryota</taxon>
        <taxon>Metazoa</taxon>
        <taxon>Spiralia</taxon>
        <taxon>Lophotrochozoa</taxon>
        <taxon>Mollusca</taxon>
        <taxon>Cephalopoda</taxon>
        <taxon>Coleoidea</taxon>
        <taxon>Octopodiformes</taxon>
        <taxon>Octopoda</taxon>
        <taxon>Incirrata</taxon>
        <taxon>Octopodidae</taxon>
        <taxon>Octopus</taxon>
    </lineage>
</organism>
<dbReference type="GO" id="GO:0000049">
    <property type="term" value="F:tRNA binding"/>
    <property type="evidence" value="ECO:0007669"/>
    <property type="project" value="TreeGrafter"/>
</dbReference>
<accession>A0A6P7TVB6</accession>
<dbReference type="KEGG" id="osn:115227060"/>
<dbReference type="InterPro" id="IPR002885">
    <property type="entry name" value="PPR_rpt"/>
</dbReference>
<evidence type="ECO:0000256" key="1">
    <source>
        <dbReference type="PROSITE-ProRule" id="PRU00708"/>
    </source>
</evidence>
<dbReference type="Pfam" id="PF13041">
    <property type="entry name" value="PPR_2"/>
    <property type="match status" value="1"/>
</dbReference>
<protein>
    <submittedName>
        <fullName evidence="4">Pentatricopeptide repeat-containing protein 1, mitochondrial</fullName>
    </submittedName>
</protein>
<keyword evidence="3" id="KW-1185">Reference proteome</keyword>
<dbReference type="GO" id="GO:0005759">
    <property type="term" value="C:mitochondrial matrix"/>
    <property type="evidence" value="ECO:0007669"/>
    <property type="project" value="TreeGrafter"/>
</dbReference>
<dbReference type="Proteomes" id="UP000515154">
    <property type="component" value="Linkage group LG2"/>
</dbReference>
<evidence type="ECO:0000313" key="3">
    <source>
        <dbReference type="Proteomes" id="UP000515154"/>
    </source>
</evidence>
<dbReference type="Pfam" id="PF13812">
    <property type="entry name" value="PPR_3"/>
    <property type="match status" value="1"/>
</dbReference>
<dbReference type="AlphaFoldDB" id="A0A6P7TVB6"/>
<sequence>MCKCAQIFYVREATAKLQQIKNLIKDKNISRIVYVHFIQSDKFCVNTGKTHVPDALVVTYSISYDAMSKLLIGVTKAIQLQSGITRNVCLNKIPSMTVLDNLSTKLTKTSISAGTNNYCTVTASSTELSPAPKNKENEKTAKSKVHRKRYKRILTAEEKEENENWLKTTVTCSDIDSFGSIWQSTRAPALQPLRNTSKIQKKKTIVEKPKEQLLRNTSVIQKKESTVRKPKEVSFKSYPTSKSETNLSSWSNSFGSLADRLEQKKLLYDATEDGSFADDKKDENEGRNHIRLSPKGRLHEPHWYAGRIKHLGKEGKILEAIDTLEDTMLKKHRVMPNAYVFNQLLGILGKTGYTKKAFSLFNKMKKMGIQPTGHTYTCLFNCCSNSPWLSDGLQRTRKLHDLILEKEVPLHPITHKAMIKSYSVCGDIPTAFKVADSFCETHPPDTELFSFLLMGCVSDKMAGLRHALQVWKQLGSLKIKPDLPLYNLLIRTIRDSGFGTTSNVVNFPDYTAPPIHNKSTSVDKDKINEDCEIPVSSVNHSKADQMVQPISNLIEKEPNYFDQSELAKSLDLTYPDNRLALIGGPFSILKDMEKNKIKPNILTFTQIIDCLPLNNSTEVEILDYMKSLGVRPDIDFYNMIIRRRNRSLRYQDARDVLRKIGEDNLHPNQRTFGCLAMGCIKLNEAKELLRNIDELGMEPNIEIFGLLMYKSNMDFKYKLELLEMMPKWGLKPNTAFIQHIENHIASARKKILGMEQKNAVESYCNTNYFKESFKNFMQFYPKWLKSVGFDKPEHPWEEFRHPKETEVQNSES</sequence>
<dbReference type="GO" id="GO:0042780">
    <property type="term" value="P:tRNA 3'-end processing"/>
    <property type="evidence" value="ECO:0007669"/>
    <property type="project" value="TreeGrafter"/>
</dbReference>
<feature type="region of interest" description="Disordered" evidence="2">
    <location>
        <begin position="125"/>
        <end position="147"/>
    </location>
</feature>
<dbReference type="PANTHER" id="PTHR24014">
    <property type="entry name" value="2-OXOGLUTARATE AND IRON-DEPENDENT OXYGENASE DOMAIN-CONTAINING PROTEIN 2"/>
    <property type="match status" value="1"/>
</dbReference>
<feature type="region of interest" description="Disordered" evidence="2">
    <location>
        <begin position="222"/>
        <end position="245"/>
    </location>
</feature>
<dbReference type="Gene3D" id="1.25.40.10">
    <property type="entry name" value="Tetratricopeptide repeat domain"/>
    <property type="match status" value="3"/>
</dbReference>